<organism evidence="4 5">
    <name type="scientific">Somion occarium</name>
    <dbReference type="NCBI Taxonomy" id="3059160"/>
    <lineage>
        <taxon>Eukaryota</taxon>
        <taxon>Fungi</taxon>
        <taxon>Dikarya</taxon>
        <taxon>Basidiomycota</taxon>
        <taxon>Agaricomycotina</taxon>
        <taxon>Agaricomycetes</taxon>
        <taxon>Polyporales</taxon>
        <taxon>Cerrenaceae</taxon>
        <taxon>Somion</taxon>
    </lineage>
</organism>
<dbReference type="PANTHER" id="PTHR18895:SF74">
    <property type="entry name" value="MTRF1L RELEASE FACTOR GLUTAMINE METHYLTRANSFERASE"/>
    <property type="match status" value="1"/>
</dbReference>
<dbReference type="InterPro" id="IPR029063">
    <property type="entry name" value="SAM-dependent_MTases_sf"/>
</dbReference>
<protein>
    <recommendedName>
        <fullName evidence="6">S-adenosyl-L-methionine-dependent methyltransferase</fullName>
    </recommendedName>
</protein>
<accession>A0ABP1DHN3</accession>
<sequence>MPRLTRLLSSLSSALGPESARLELKWMKEAAERSSGSLRLPAMVERRLRGEPLQYILGTQPFGALDLLVRPPVLIPRPETEDWTLRLSRLIQPSPERPISLLDLCTGSGCIPLLLCNTWKPGSVNAYGVDISEDAIQLATDNAHRCGVHVPAEMQPRRYPFNTFKPMLANIRDPSFLLSAELRPPFHVITSNPPYISRQDFENLPPSVKGYEDHRALIGDPTVYPEPPCSESGKGLTFYHTIAQLLAQQDILTDNGVVALEIGFNQADDVRQIMQNEGKLPKTEVWRDPWNRDRVVFAGR</sequence>
<keyword evidence="5" id="KW-1185">Reference proteome</keyword>
<gene>
    <name evidence="4" type="ORF">GFSPODELE1_LOCUS6325</name>
</gene>
<keyword evidence="3" id="KW-0949">S-adenosyl-L-methionine</keyword>
<dbReference type="PANTHER" id="PTHR18895">
    <property type="entry name" value="HEMK METHYLTRANSFERASE"/>
    <property type="match status" value="1"/>
</dbReference>
<dbReference type="EMBL" id="OZ037947">
    <property type="protein sequence ID" value="CAL1707356.1"/>
    <property type="molecule type" value="Genomic_DNA"/>
</dbReference>
<evidence type="ECO:0000313" key="4">
    <source>
        <dbReference type="EMBL" id="CAL1707356.1"/>
    </source>
</evidence>
<dbReference type="InterPro" id="IPR050320">
    <property type="entry name" value="N5-glutamine_MTase"/>
</dbReference>
<keyword evidence="2" id="KW-0808">Transferase</keyword>
<dbReference type="SUPFAM" id="SSF53335">
    <property type="entry name" value="S-adenosyl-L-methionine-dependent methyltransferases"/>
    <property type="match status" value="1"/>
</dbReference>
<dbReference type="Gene3D" id="3.40.50.150">
    <property type="entry name" value="Vaccinia Virus protein VP39"/>
    <property type="match status" value="1"/>
</dbReference>
<evidence type="ECO:0008006" key="6">
    <source>
        <dbReference type="Google" id="ProtNLM"/>
    </source>
</evidence>
<dbReference type="NCBIfam" id="TIGR00536">
    <property type="entry name" value="hemK_fam"/>
    <property type="match status" value="1"/>
</dbReference>
<name>A0ABP1DHN3_9APHY</name>
<evidence type="ECO:0000256" key="3">
    <source>
        <dbReference type="ARBA" id="ARBA00022691"/>
    </source>
</evidence>
<evidence type="ECO:0000313" key="5">
    <source>
        <dbReference type="Proteomes" id="UP001497453"/>
    </source>
</evidence>
<evidence type="ECO:0000256" key="2">
    <source>
        <dbReference type="ARBA" id="ARBA00022679"/>
    </source>
</evidence>
<keyword evidence="1" id="KW-0489">Methyltransferase</keyword>
<dbReference type="InterPro" id="IPR004556">
    <property type="entry name" value="HemK-like"/>
</dbReference>
<dbReference type="Proteomes" id="UP001497453">
    <property type="component" value="Chromosome 4"/>
</dbReference>
<dbReference type="Gene3D" id="1.10.8.10">
    <property type="entry name" value="DNA helicase RuvA subunit, C-terminal domain"/>
    <property type="match status" value="1"/>
</dbReference>
<proteinExistence type="predicted"/>
<reference evidence="5" key="1">
    <citation type="submission" date="2024-04" db="EMBL/GenBank/DDBJ databases">
        <authorList>
            <person name="Shaw F."/>
            <person name="Minotto A."/>
        </authorList>
    </citation>
    <scope>NUCLEOTIDE SEQUENCE [LARGE SCALE GENOMIC DNA]</scope>
</reference>
<dbReference type="CDD" id="cd02440">
    <property type="entry name" value="AdoMet_MTases"/>
    <property type="match status" value="1"/>
</dbReference>
<evidence type="ECO:0000256" key="1">
    <source>
        <dbReference type="ARBA" id="ARBA00022603"/>
    </source>
</evidence>